<feature type="compositionally biased region" description="Polar residues" evidence="1">
    <location>
        <begin position="113"/>
        <end position="126"/>
    </location>
</feature>
<protein>
    <recommendedName>
        <fullName evidence="2">Histone deacetylase domain-containing protein</fullName>
    </recommendedName>
</protein>
<dbReference type="GO" id="GO:0010468">
    <property type="term" value="P:regulation of gene expression"/>
    <property type="evidence" value="ECO:0007669"/>
    <property type="project" value="UniProtKB-ARBA"/>
</dbReference>
<dbReference type="GO" id="GO:0005634">
    <property type="term" value="C:nucleus"/>
    <property type="evidence" value="ECO:0007669"/>
    <property type="project" value="TreeGrafter"/>
</dbReference>
<dbReference type="InterPro" id="IPR023801">
    <property type="entry name" value="His_deacetylse_dom"/>
</dbReference>
<dbReference type="SUPFAM" id="SSF52768">
    <property type="entry name" value="Arginase/deacetylase"/>
    <property type="match status" value="1"/>
</dbReference>
<feature type="compositionally biased region" description="Polar residues" evidence="1">
    <location>
        <begin position="648"/>
        <end position="664"/>
    </location>
</feature>
<dbReference type="Proteomes" id="UP000887229">
    <property type="component" value="Unassembled WGS sequence"/>
</dbReference>
<feature type="domain" description="Histone deacetylase" evidence="2">
    <location>
        <begin position="250"/>
        <end position="573"/>
    </location>
</feature>
<dbReference type="Gene3D" id="3.40.800.20">
    <property type="entry name" value="Histone deacetylase domain"/>
    <property type="match status" value="1"/>
</dbReference>
<dbReference type="GeneID" id="70294904"/>
<feature type="compositionally biased region" description="Low complexity" evidence="1">
    <location>
        <begin position="64"/>
        <end position="88"/>
    </location>
</feature>
<dbReference type="InterPro" id="IPR000286">
    <property type="entry name" value="HDACs"/>
</dbReference>
<evidence type="ECO:0000259" key="2">
    <source>
        <dbReference type="Pfam" id="PF00850"/>
    </source>
</evidence>
<feature type="compositionally biased region" description="Basic and acidic residues" evidence="1">
    <location>
        <begin position="970"/>
        <end position="982"/>
    </location>
</feature>
<name>A0A9P7ZH74_9HYPO</name>
<accession>A0A9P7ZH74</accession>
<dbReference type="EMBL" id="MU251267">
    <property type="protein sequence ID" value="KAG9251510.1"/>
    <property type="molecule type" value="Genomic_DNA"/>
</dbReference>
<dbReference type="AlphaFoldDB" id="A0A9P7ZH74"/>
<dbReference type="PRINTS" id="PR01270">
    <property type="entry name" value="HDASUPER"/>
</dbReference>
<dbReference type="PANTHER" id="PTHR47558">
    <property type="entry name" value="HISTONE DEACETYLASE HOS3"/>
    <property type="match status" value="1"/>
</dbReference>
<feature type="compositionally biased region" description="Polar residues" evidence="1">
    <location>
        <begin position="881"/>
        <end position="890"/>
    </location>
</feature>
<feature type="compositionally biased region" description="Low complexity" evidence="1">
    <location>
        <begin position="930"/>
        <end position="939"/>
    </location>
</feature>
<comment type="caution">
    <text evidence="3">The sequence shown here is derived from an EMBL/GenBank/DDBJ whole genome shotgun (WGS) entry which is preliminary data.</text>
</comment>
<feature type="region of interest" description="Disordered" evidence="1">
    <location>
        <begin position="642"/>
        <end position="697"/>
    </location>
</feature>
<dbReference type="PANTHER" id="PTHR47558:SF1">
    <property type="entry name" value="HISTONE DEACETYLASE HOS3"/>
    <property type="match status" value="1"/>
</dbReference>
<dbReference type="InterPro" id="IPR037138">
    <property type="entry name" value="His_deacetylse_dom_sf"/>
</dbReference>
<feature type="compositionally biased region" description="Polar residues" evidence="1">
    <location>
        <begin position="941"/>
        <end position="956"/>
    </location>
</feature>
<sequence length="1089" mass="116272">MSSTDANPNARRSSQAFAAAKGDDDLSSSLQHLSISASDASVAQDSKPPRLSKSSTPLQPPPRRSSSQARAPSRSPSSGPRSRAGSPGLHRKASMNSLRSVNGGEGPQIPLRRSSSSQNLSPTSKTFAVPVRPPVTAGSIAKDCLQAEIEAFHGDSTALPTETVVILNDAVYGHRFSRPRTSKGALSTIVERPERIKAGVLGISLAYVRLGGRHSEGPQPLHPYRDIEGLQSIPFKIQKTTRRLSLLSPAVTNVHGTKWMEELKMMCELAESRLAMGGKELQRRPRSRAGDEATPTKLHEGDLYLCAESLDAIEGALGAVCEGIDTVFGPGPNRAFVGVRPPGHHCSAAHPSGFCWVNNVHVGIMHAAMNHGLTHAAMIDFDLHHGDGSQAITWAHNARANTATKNAAPWKKTSIGYFSLHDINSYPCEGGDENKVKNASLCIDNAHGQSIWNVHLQPWGSEEEFWELYESKYAVILEKTRNYLKHQAERLKSLGQAPKAVIFFSAGFDASEWESAGMQRHAVNVPTAFYARISQDVVKLAGEEGLGVDGRVVSVLEGGYSDRALFSGTCSHLCGLADGPSTKPPPTGVDGLGTEMGRKIGTVAEEGQPEPILGSADTFDPSWWSSPELDKLEAVMANLIGEPKKPRQSGTPTYHSPTQASTAKVTDPIKMRRSLSGLSGASKAMARPPSPPPPEVPWTVAAIELSKLLIPSDRQVDSCQAEDLNAEATRARQAKQHSLAGTTPMTTPERPSSKMSLRGRKPKPAALAEESTVDRRRTMGAATATPVKATPRGKQAVPSAPQSARRSSRRTSGASALVTPTEEVPPLPAIEQSQPGPAETARPDLVTAGRSMSTGTLPVKKTRPMASARKEPKTARAPKTTDASSSSQGEPSRAVDDALDNITTGMKKIKINLITKAQREAKEKEKDRAQAQAASSAAATPSETRSMRSGRSTPLLSPTLEVQGAIRATESSEDHPVKDEKPPTPTIVTNAPDEDVQPKVEEGPVADTPDVFIPYQPEGPAPEPAAASSEPLQWLPPNFNTPAPTPSPAKRNNNLFHYTPGSIPFAPRPASPAKTDLPPPKEEDEQAKP</sequence>
<evidence type="ECO:0000313" key="4">
    <source>
        <dbReference type="Proteomes" id="UP000887229"/>
    </source>
</evidence>
<dbReference type="Pfam" id="PF00850">
    <property type="entry name" value="Hist_deacetyl"/>
    <property type="match status" value="1"/>
</dbReference>
<feature type="compositionally biased region" description="Polar residues" evidence="1">
    <location>
        <begin position="1"/>
        <end position="16"/>
    </location>
</feature>
<feature type="compositionally biased region" description="Low complexity" evidence="1">
    <location>
        <begin position="799"/>
        <end position="816"/>
    </location>
</feature>
<evidence type="ECO:0000256" key="1">
    <source>
        <dbReference type="SAM" id="MobiDB-lite"/>
    </source>
</evidence>
<dbReference type="OrthoDB" id="5232919at2759"/>
<gene>
    <name evidence="3" type="ORF">F5Z01DRAFT_662994</name>
</gene>
<dbReference type="FunFam" id="3.40.800.20:FF:000011">
    <property type="entry name" value="Histone deacetylase HOS3"/>
    <property type="match status" value="1"/>
</dbReference>
<reference evidence="3" key="1">
    <citation type="journal article" date="2021" name="IMA Fungus">
        <title>Genomic characterization of three marine fungi, including Emericellopsis atlantica sp. nov. with signatures of a generalist lifestyle and marine biomass degradation.</title>
        <authorList>
            <person name="Hagestad O.C."/>
            <person name="Hou L."/>
            <person name="Andersen J.H."/>
            <person name="Hansen E.H."/>
            <person name="Altermark B."/>
            <person name="Li C."/>
            <person name="Kuhnert E."/>
            <person name="Cox R.J."/>
            <person name="Crous P.W."/>
            <person name="Spatafora J.W."/>
            <person name="Lail K."/>
            <person name="Amirebrahimi M."/>
            <person name="Lipzen A."/>
            <person name="Pangilinan J."/>
            <person name="Andreopoulos W."/>
            <person name="Hayes R.D."/>
            <person name="Ng V."/>
            <person name="Grigoriev I.V."/>
            <person name="Jackson S.A."/>
            <person name="Sutton T.D.S."/>
            <person name="Dobson A.D.W."/>
            <person name="Rama T."/>
        </authorList>
    </citation>
    <scope>NUCLEOTIDE SEQUENCE</scope>
    <source>
        <strain evidence="3">TS7</strain>
    </source>
</reference>
<feature type="compositionally biased region" description="Low complexity" evidence="1">
    <location>
        <begin position="27"/>
        <end position="39"/>
    </location>
</feature>
<feature type="compositionally biased region" description="Basic and acidic residues" evidence="1">
    <location>
        <begin position="918"/>
        <end position="929"/>
    </location>
</feature>
<dbReference type="GO" id="GO:0004407">
    <property type="term" value="F:histone deacetylase activity"/>
    <property type="evidence" value="ECO:0007669"/>
    <property type="project" value="TreeGrafter"/>
</dbReference>
<dbReference type="InterPro" id="IPR053244">
    <property type="entry name" value="HDAC_HD_type_1"/>
</dbReference>
<feature type="compositionally biased region" description="Polar residues" evidence="1">
    <location>
        <begin position="739"/>
        <end position="755"/>
    </location>
</feature>
<dbReference type="InterPro" id="IPR023696">
    <property type="entry name" value="Ureohydrolase_dom_sf"/>
</dbReference>
<dbReference type="RefSeq" id="XP_046115434.1">
    <property type="nucleotide sequence ID" value="XM_046264001.1"/>
</dbReference>
<proteinExistence type="predicted"/>
<organism evidence="3 4">
    <name type="scientific">Emericellopsis atlantica</name>
    <dbReference type="NCBI Taxonomy" id="2614577"/>
    <lineage>
        <taxon>Eukaryota</taxon>
        <taxon>Fungi</taxon>
        <taxon>Dikarya</taxon>
        <taxon>Ascomycota</taxon>
        <taxon>Pezizomycotina</taxon>
        <taxon>Sordariomycetes</taxon>
        <taxon>Hypocreomycetidae</taxon>
        <taxon>Hypocreales</taxon>
        <taxon>Bionectriaceae</taxon>
        <taxon>Emericellopsis</taxon>
    </lineage>
</organism>
<feature type="region of interest" description="Disordered" evidence="1">
    <location>
        <begin position="726"/>
        <end position="900"/>
    </location>
</feature>
<evidence type="ECO:0000313" key="3">
    <source>
        <dbReference type="EMBL" id="KAG9251510.1"/>
    </source>
</evidence>
<feature type="region of interest" description="Disordered" evidence="1">
    <location>
        <begin position="918"/>
        <end position="1089"/>
    </location>
</feature>
<keyword evidence="4" id="KW-1185">Reference proteome</keyword>
<dbReference type="CDD" id="cd09998">
    <property type="entry name" value="HDAC_Hos3"/>
    <property type="match status" value="1"/>
</dbReference>
<feature type="region of interest" description="Disordered" evidence="1">
    <location>
        <begin position="1"/>
        <end position="130"/>
    </location>
</feature>